<dbReference type="InterPro" id="IPR029021">
    <property type="entry name" value="Prot-tyrosine_phosphatase-like"/>
</dbReference>
<keyword evidence="3" id="KW-0378">Hydrolase</keyword>
<dbReference type="EMBL" id="AZHB01000002">
    <property type="protein sequence ID" value="OAA72209.1"/>
    <property type="molecule type" value="Genomic_DNA"/>
</dbReference>
<organism evidence="8 9">
    <name type="scientific">Cordyceps fumosorosea (strain ARSEF 2679)</name>
    <name type="common">Isaria fumosorosea</name>
    <dbReference type="NCBI Taxonomy" id="1081104"/>
    <lineage>
        <taxon>Eukaryota</taxon>
        <taxon>Fungi</taxon>
        <taxon>Dikarya</taxon>
        <taxon>Ascomycota</taxon>
        <taxon>Pezizomycotina</taxon>
        <taxon>Sordariomycetes</taxon>
        <taxon>Hypocreomycetidae</taxon>
        <taxon>Hypocreales</taxon>
        <taxon>Cordycipitaceae</taxon>
        <taxon>Cordyceps</taxon>
    </lineage>
</organism>
<dbReference type="InterPro" id="IPR000387">
    <property type="entry name" value="Tyr_Pase_dom"/>
</dbReference>
<evidence type="ECO:0000313" key="8">
    <source>
        <dbReference type="EMBL" id="OAA72209.1"/>
    </source>
</evidence>
<evidence type="ECO:0000256" key="2">
    <source>
        <dbReference type="ARBA" id="ARBA00013064"/>
    </source>
</evidence>
<dbReference type="GO" id="GO:0043409">
    <property type="term" value="P:negative regulation of MAPK cascade"/>
    <property type="evidence" value="ECO:0007669"/>
    <property type="project" value="TreeGrafter"/>
</dbReference>
<feature type="compositionally biased region" description="Low complexity" evidence="5">
    <location>
        <begin position="11"/>
        <end position="21"/>
    </location>
</feature>
<accession>A0A162MXH8</accession>
<dbReference type="PROSITE" id="PS50054">
    <property type="entry name" value="TYR_PHOSPHATASE_DUAL"/>
    <property type="match status" value="1"/>
</dbReference>
<dbReference type="InterPro" id="IPR020422">
    <property type="entry name" value="TYR_PHOSPHATASE_DUAL_dom"/>
</dbReference>
<dbReference type="SMART" id="SM00195">
    <property type="entry name" value="DSPc"/>
    <property type="match status" value="1"/>
</dbReference>
<dbReference type="CDD" id="cd14498">
    <property type="entry name" value="DSP"/>
    <property type="match status" value="1"/>
</dbReference>
<dbReference type="InterPro" id="IPR000340">
    <property type="entry name" value="Dual-sp_phosphatase_cat-dom"/>
</dbReference>
<feature type="region of interest" description="Disordered" evidence="5">
    <location>
        <begin position="1"/>
        <end position="21"/>
    </location>
</feature>
<protein>
    <recommendedName>
        <fullName evidence="2">protein-tyrosine-phosphatase</fullName>
        <ecNumber evidence="2">3.1.3.48</ecNumber>
    </recommendedName>
</protein>
<evidence type="ECO:0000259" key="7">
    <source>
        <dbReference type="PROSITE" id="PS50056"/>
    </source>
</evidence>
<sequence>MSTPDRPDLSARLAPEPQAQARARAYAAPEASISEIRPHLFIGNIYSSYRREALEPNHITAILSILDARHALWSSQRVRRLVPEENHLYVPCLDNSTMNLLPFMARVCDFIDKHATAGADSNVLVHCQAGVSRSAAVVVAYLMRRDGMALDDAIEAVRERRRVRPNANFMDQLRVWEAVGYQIWQDEQGAVPKDAYRAFLDKRAALLESMGLTGDEPIGMPGL</sequence>
<dbReference type="PROSITE" id="PS00383">
    <property type="entry name" value="TYR_PHOSPHATASE_1"/>
    <property type="match status" value="1"/>
</dbReference>
<feature type="domain" description="Tyrosine-protein phosphatase" evidence="6">
    <location>
        <begin position="32"/>
        <end position="182"/>
    </location>
</feature>
<dbReference type="PANTHER" id="PTHR10159">
    <property type="entry name" value="DUAL SPECIFICITY PROTEIN PHOSPHATASE"/>
    <property type="match status" value="1"/>
</dbReference>
<evidence type="ECO:0000256" key="1">
    <source>
        <dbReference type="ARBA" id="ARBA00008601"/>
    </source>
</evidence>
<dbReference type="InterPro" id="IPR016130">
    <property type="entry name" value="Tyr_Pase_AS"/>
</dbReference>
<proteinExistence type="inferred from homology"/>
<feature type="domain" description="Tyrosine specific protein phosphatases" evidence="7">
    <location>
        <begin position="101"/>
        <end position="161"/>
    </location>
</feature>
<reference evidence="8 9" key="1">
    <citation type="journal article" date="2016" name="Genome Biol. Evol.">
        <title>Divergent and convergent evolution of fungal pathogenicity.</title>
        <authorList>
            <person name="Shang Y."/>
            <person name="Xiao G."/>
            <person name="Zheng P."/>
            <person name="Cen K."/>
            <person name="Zhan S."/>
            <person name="Wang C."/>
        </authorList>
    </citation>
    <scope>NUCLEOTIDE SEQUENCE [LARGE SCALE GENOMIC DNA]</scope>
    <source>
        <strain evidence="8 9">ARSEF 2679</strain>
    </source>
</reference>
<dbReference type="PROSITE" id="PS50056">
    <property type="entry name" value="TYR_PHOSPHATASE_2"/>
    <property type="match status" value="1"/>
</dbReference>
<dbReference type="Gene3D" id="3.90.190.10">
    <property type="entry name" value="Protein tyrosine phosphatase superfamily"/>
    <property type="match status" value="1"/>
</dbReference>
<dbReference type="RefSeq" id="XP_018707655.1">
    <property type="nucleotide sequence ID" value="XM_018844889.1"/>
</dbReference>
<dbReference type="GO" id="GO:0005737">
    <property type="term" value="C:cytoplasm"/>
    <property type="evidence" value="ECO:0007669"/>
    <property type="project" value="TreeGrafter"/>
</dbReference>
<name>A0A162MXH8_CORFA</name>
<evidence type="ECO:0000256" key="4">
    <source>
        <dbReference type="ARBA" id="ARBA00022912"/>
    </source>
</evidence>
<comment type="similarity">
    <text evidence="1">Belongs to the protein-tyrosine phosphatase family. Non-receptor class dual specificity subfamily.</text>
</comment>
<evidence type="ECO:0000256" key="5">
    <source>
        <dbReference type="SAM" id="MobiDB-lite"/>
    </source>
</evidence>
<dbReference type="STRING" id="1081104.A0A162MXH8"/>
<dbReference type="Proteomes" id="UP000076744">
    <property type="component" value="Unassembled WGS sequence"/>
</dbReference>
<dbReference type="EC" id="3.1.3.48" evidence="2"/>
<evidence type="ECO:0000256" key="3">
    <source>
        <dbReference type="ARBA" id="ARBA00022801"/>
    </source>
</evidence>
<comment type="caution">
    <text evidence="8">The sequence shown here is derived from an EMBL/GenBank/DDBJ whole genome shotgun (WGS) entry which is preliminary data.</text>
</comment>
<evidence type="ECO:0000313" key="9">
    <source>
        <dbReference type="Proteomes" id="UP000076744"/>
    </source>
</evidence>
<keyword evidence="4" id="KW-0904">Protein phosphatase</keyword>
<dbReference type="Pfam" id="PF00782">
    <property type="entry name" value="DSPc"/>
    <property type="match status" value="1"/>
</dbReference>
<dbReference type="AlphaFoldDB" id="A0A162MXH8"/>
<keyword evidence="9" id="KW-1185">Reference proteome</keyword>
<dbReference type="SUPFAM" id="SSF52799">
    <property type="entry name" value="(Phosphotyrosine protein) phosphatases II"/>
    <property type="match status" value="1"/>
</dbReference>
<dbReference type="GeneID" id="30017574"/>
<dbReference type="PANTHER" id="PTHR10159:SF519">
    <property type="entry name" value="DUAL SPECIFICITY PROTEIN PHOSPHATASE MPK3"/>
    <property type="match status" value="1"/>
</dbReference>
<dbReference type="OrthoDB" id="10252009at2759"/>
<evidence type="ECO:0000259" key="6">
    <source>
        <dbReference type="PROSITE" id="PS50054"/>
    </source>
</evidence>
<gene>
    <name evidence="8" type="ORF">ISF_01282</name>
</gene>
<dbReference type="GO" id="GO:0004725">
    <property type="term" value="F:protein tyrosine phosphatase activity"/>
    <property type="evidence" value="ECO:0007669"/>
    <property type="project" value="UniProtKB-EC"/>
</dbReference>